<dbReference type="AlphaFoldDB" id="A0A372DMW8"/>
<evidence type="ECO:0000256" key="1">
    <source>
        <dbReference type="SAM" id="MobiDB-lite"/>
    </source>
</evidence>
<dbReference type="InterPro" id="IPR004360">
    <property type="entry name" value="Glyas_Fos-R_dOase_dom"/>
</dbReference>
<organism evidence="3 4">
    <name type="scientific">Cognatiluteimonas weifangensis</name>
    <dbReference type="NCBI Taxonomy" id="2303539"/>
    <lineage>
        <taxon>Bacteria</taxon>
        <taxon>Pseudomonadati</taxon>
        <taxon>Pseudomonadota</taxon>
        <taxon>Gammaproteobacteria</taxon>
        <taxon>Lysobacterales</taxon>
        <taxon>Lysobacteraceae</taxon>
        <taxon>Cognatiluteimonas</taxon>
    </lineage>
</organism>
<accession>A0A372DMW8</accession>
<gene>
    <name evidence="3" type="ORF">D0Y53_06935</name>
</gene>
<dbReference type="PROSITE" id="PS51819">
    <property type="entry name" value="VOC"/>
    <property type="match status" value="1"/>
</dbReference>
<feature type="domain" description="VOC" evidence="2">
    <location>
        <begin position="43"/>
        <end position="158"/>
    </location>
</feature>
<protein>
    <submittedName>
        <fullName evidence="3">VOC family protein</fullName>
    </submittedName>
</protein>
<dbReference type="Pfam" id="PF00903">
    <property type="entry name" value="Glyoxalase"/>
    <property type="match status" value="1"/>
</dbReference>
<dbReference type="RefSeq" id="WP_117202475.1">
    <property type="nucleotide sequence ID" value="NZ_JBHTBK010000002.1"/>
</dbReference>
<evidence type="ECO:0000313" key="4">
    <source>
        <dbReference type="Proteomes" id="UP000262917"/>
    </source>
</evidence>
<feature type="region of interest" description="Disordered" evidence="1">
    <location>
        <begin position="17"/>
        <end position="36"/>
    </location>
</feature>
<dbReference type="Proteomes" id="UP000262917">
    <property type="component" value="Unassembled WGS sequence"/>
</dbReference>
<evidence type="ECO:0000313" key="3">
    <source>
        <dbReference type="EMBL" id="RFP60866.1"/>
    </source>
</evidence>
<keyword evidence="4" id="KW-1185">Reference proteome</keyword>
<sequence length="161" mass="17622">MPTNACRLRQVAAPDCAQKQQGRIRPSSEATRLTQQPTPLFDRIDTFILRVADCEAAVAWYAAALGLQASFTDPDERLAVLPLAHGTSLTLWQRKAGEPAPGRDASGPFPIFATPDAAASREELQRRGVRVGDLVESAGVRFFDFRDLDGNRLEACQILED</sequence>
<comment type="caution">
    <text evidence="3">The sequence shown here is derived from an EMBL/GenBank/DDBJ whole genome shotgun (WGS) entry which is preliminary data.</text>
</comment>
<dbReference type="OrthoDB" id="485032at2"/>
<reference evidence="3 4" key="1">
    <citation type="submission" date="2018-08" db="EMBL/GenBank/DDBJ databases">
        <title>Lysobacter weifangensis sp. nov., a new member of the family 'Xanthomonadaceae', isolated from soil in a farmland.</title>
        <authorList>
            <person name="Zhao H."/>
        </authorList>
    </citation>
    <scope>NUCLEOTIDE SEQUENCE [LARGE SCALE GENOMIC DNA]</scope>
    <source>
        <strain evidence="3 4">WF-2</strain>
    </source>
</reference>
<name>A0A372DMW8_9GAMM</name>
<dbReference type="InterPro" id="IPR029068">
    <property type="entry name" value="Glyas_Bleomycin-R_OHBP_Dase"/>
</dbReference>
<dbReference type="EMBL" id="QVPD01000005">
    <property type="protein sequence ID" value="RFP60866.1"/>
    <property type="molecule type" value="Genomic_DNA"/>
</dbReference>
<evidence type="ECO:0000259" key="2">
    <source>
        <dbReference type="PROSITE" id="PS51819"/>
    </source>
</evidence>
<dbReference type="SUPFAM" id="SSF54593">
    <property type="entry name" value="Glyoxalase/Bleomycin resistance protein/Dihydroxybiphenyl dioxygenase"/>
    <property type="match status" value="1"/>
</dbReference>
<dbReference type="Gene3D" id="3.10.180.10">
    <property type="entry name" value="2,3-Dihydroxybiphenyl 1,2-Dioxygenase, domain 1"/>
    <property type="match status" value="1"/>
</dbReference>
<dbReference type="InterPro" id="IPR037523">
    <property type="entry name" value="VOC_core"/>
</dbReference>
<proteinExistence type="predicted"/>